<organism evidence="1">
    <name type="scientific">Eucalyptus grandis</name>
    <name type="common">Flooded gum</name>
    <dbReference type="NCBI Taxonomy" id="71139"/>
    <lineage>
        <taxon>Eukaryota</taxon>
        <taxon>Viridiplantae</taxon>
        <taxon>Streptophyta</taxon>
        <taxon>Embryophyta</taxon>
        <taxon>Tracheophyta</taxon>
        <taxon>Spermatophyta</taxon>
        <taxon>Magnoliopsida</taxon>
        <taxon>eudicotyledons</taxon>
        <taxon>Gunneridae</taxon>
        <taxon>Pentapetalae</taxon>
        <taxon>rosids</taxon>
        <taxon>malvids</taxon>
        <taxon>Myrtales</taxon>
        <taxon>Myrtaceae</taxon>
        <taxon>Myrtoideae</taxon>
        <taxon>Eucalypteae</taxon>
        <taxon>Eucalyptus</taxon>
    </lineage>
</organism>
<reference evidence="1" key="1">
    <citation type="submission" date="2013-07" db="EMBL/GenBank/DDBJ databases">
        <title>The genome of Eucalyptus grandis.</title>
        <authorList>
            <person name="Schmutz J."/>
            <person name="Hayes R."/>
            <person name="Myburg A."/>
            <person name="Tuskan G."/>
            <person name="Grattapaglia D."/>
            <person name="Rokhsar D.S."/>
        </authorList>
    </citation>
    <scope>NUCLEOTIDE SEQUENCE</scope>
    <source>
        <tissue evidence="1">Leaf extractions</tissue>
    </source>
</reference>
<dbReference type="EMBL" id="KK198755">
    <property type="protein sequence ID" value="KCW81299.1"/>
    <property type="molecule type" value="Genomic_DNA"/>
</dbReference>
<protein>
    <submittedName>
        <fullName evidence="1">Uncharacterized protein</fullName>
    </submittedName>
</protein>
<proteinExistence type="predicted"/>
<dbReference type="Gramene" id="KCW81299">
    <property type="protein sequence ID" value="KCW81299"/>
    <property type="gene ID" value="EUGRSUZ_C02667"/>
</dbReference>
<sequence>MGHYVPVPYLQTNRLKVEIGPSLCLLQNSYECARCVLTQHMNCVGCVTQKGAFLANIQELKGSRHPDMYNNNTA</sequence>
<dbReference type="AlphaFoldDB" id="A0A059CSU9"/>
<gene>
    <name evidence="1" type="ORF">EUGRSUZ_C02667</name>
</gene>
<name>A0A059CSU9_EUCGR</name>
<accession>A0A059CSU9</accession>
<dbReference type="InParanoid" id="A0A059CSU9"/>
<evidence type="ECO:0000313" key="1">
    <source>
        <dbReference type="EMBL" id="KCW81299.1"/>
    </source>
</evidence>